<dbReference type="InterPro" id="IPR050856">
    <property type="entry name" value="Biotin_carboxylase_complex"/>
</dbReference>
<dbReference type="InterPro" id="IPR011054">
    <property type="entry name" value="Rudment_hybrid_motif"/>
</dbReference>
<dbReference type="PROSITE" id="PS50975">
    <property type="entry name" value="ATP_GRASP"/>
    <property type="match status" value="1"/>
</dbReference>
<dbReference type="Gene3D" id="2.40.50.100">
    <property type="match status" value="1"/>
</dbReference>
<dbReference type="PANTHER" id="PTHR18866">
    <property type="entry name" value="CARBOXYLASE:PYRUVATE/ACETYL-COA/PROPIONYL-COA CARBOXYLASE"/>
    <property type="match status" value="1"/>
</dbReference>
<dbReference type="AlphaFoldDB" id="A0A1M7FNS6"/>
<feature type="domain" description="ATP-grasp" evidence="8">
    <location>
        <begin position="120"/>
        <end position="318"/>
    </location>
</feature>
<evidence type="ECO:0000313" key="10">
    <source>
        <dbReference type="EMBL" id="SEE09952.1"/>
    </source>
</evidence>
<keyword evidence="3 6" id="KW-0547">Nucleotide-binding</keyword>
<dbReference type="Pfam" id="PF00289">
    <property type="entry name" value="Biotin_carb_N"/>
    <property type="match status" value="1"/>
</dbReference>
<dbReference type="Gene3D" id="3.30.470.20">
    <property type="entry name" value="ATP-grasp fold, B domain"/>
    <property type="match status" value="1"/>
</dbReference>
<reference evidence="10 11" key="1">
    <citation type="submission" date="2016-10" db="EMBL/GenBank/DDBJ databases">
        <authorList>
            <person name="de Groot N.N."/>
        </authorList>
    </citation>
    <scope>NUCLEOTIDE SEQUENCE [LARGE SCALE GENOMIC DNA]</scope>
    <source>
        <strain evidence="10 11">GAS522</strain>
    </source>
</reference>
<evidence type="ECO:0000259" key="7">
    <source>
        <dbReference type="PROSITE" id="PS50968"/>
    </source>
</evidence>
<dbReference type="InterPro" id="IPR011764">
    <property type="entry name" value="Biotin_carboxylation_dom"/>
</dbReference>
<evidence type="ECO:0000259" key="9">
    <source>
        <dbReference type="PROSITE" id="PS50979"/>
    </source>
</evidence>
<dbReference type="SUPFAM" id="SSF56059">
    <property type="entry name" value="Glutathione synthetase ATP-binding domain-like"/>
    <property type="match status" value="1"/>
</dbReference>
<dbReference type="InterPro" id="IPR005481">
    <property type="entry name" value="BC-like_N"/>
</dbReference>
<dbReference type="InterPro" id="IPR011053">
    <property type="entry name" value="Single_hybrid_motif"/>
</dbReference>
<gene>
    <name evidence="10" type="ORF">SAMN05444171_6253</name>
</gene>
<dbReference type="RefSeq" id="WP_074827301.1">
    <property type="nucleotide sequence ID" value="NZ_FNTI01000001.1"/>
</dbReference>
<feature type="domain" description="Lipoyl-binding" evidence="7">
    <location>
        <begin position="585"/>
        <end position="660"/>
    </location>
</feature>
<dbReference type="EMBL" id="FNTI01000001">
    <property type="protein sequence ID" value="SEE09952.1"/>
    <property type="molecule type" value="Genomic_DNA"/>
</dbReference>
<dbReference type="FunFam" id="3.30.1490.20:FF:000003">
    <property type="entry name" value="acetyl-CoA carboxylase isoform X1"/>
    <property type="match status" value="1"/>
</dbReference>
<evidence type="ECO:0000259" key="8">
    <source>
        <dbReference type="PROSITE" id="PS50975"/>
    </source>
</evidence>
<evidence type="ECO:0000256" key="5">
    <source>
        <dbReference type="ARBA" id="ARBA00023267"/>
    </source>
</evidence>
<dbReference type="OrthoDB" id="9763189at2"/>
<dbReference type="InterPro" id="IPR011761">
    <property type="entry name" value="ATP-grasp"/>
</dbReference>
<keyword evidence="5" id="KW-0092">Biotin</keyword>
<evidence type="ECO:0000256" key="6">
    <source>
        <dbReference type="PROSITE-ProRule" id="PRU00409"/>
    </source>
</evidence>
<evidence type="ECO:0000313" key="11">
    <source>
        <dbReference type="Proteomes" id="UP000183208"/>
    </source>
</evidence>
<protein>
    <submittedName>
        <fullName evidence="10">3-methylcrotonyl-CoA carboxylase alpha subunit</fullName>
    </submittedName>
</protein>
<dbReference type="GO" id="GO:0046872">
    <property type="term" value="F:metal ion binding"/>
    <property type="evidence" value="ECO:0007669"/>
    <property type="project" value="InterPro"/>
</dbReference>
<name>A0A1M7FNS6_9BRAD</name>
<dbReference type="Pfam" id="PF02786">
    <property type="entry name" value="CPSase_L_D2"/>
    <property type="match status" value="1"/>
</dbReference>
<dbReference type="SUPFAM" id="SSF51230">
    <property type="entry name" value="Single hybrid motif"/>
    <property type="match status" value="1"/>
</dbReference>
<dbReference type="PROSITE" id="PS50979">
    <property type="entry name" value="BC"/>
    <property type="match status" value="1"/>
</dbReference>
<dbReference type="GO" id="GO:0016874">
    <property type="term" value="F:ligase activity"/>
    <property type="evidence" value="ECO:0007669"/>
    <property type="project" value="UniProtKB-KW"/>
</dbReference>
<dbReference type="InterPro" id="IPR005482">
    <property type="entry name" value="Biotin_COase_C"/>
</dbReference>
<sequence length="665" mass="70616">MIGSLLIANRGEIAVRIMRTCRRLGIHTIAVYSDADRDALHVAVADEAIRIGPSAARDSYLRPDAIMQAAACVGADGIHPGYGFLSEKPDLARLCVEQGRVFVGPSADRIAAMGPKIGSKVIADRAGVPSVPGYLGEDQSTQRLADGAERIGFPLMVKASAGGGGKGMRRVFGRADLAAAIDLARQEAEAAFGDPSLLIEKLVMRPRHLEVQVAGDKHGNVVHLFERDCSVQRNNQKVLEEAPAPNLDPAIRAKLLERGVALARAINYDNLGTVEFILEDGSSDPWFLEMNTRLQVEHPVTEVITGFDLVEWQIRIASGERVPALQSDIHESGHAIEARITAERADQDFRPDAGRIVGYSAPPNLRIDSGVQAGSEVTLFYDSLLAKAIASGETREIARTRLAAGLRDYSVLGPATTIPFLIDAVEHPIFSSGRATTSFIADAFPDGWKPVRPQARLARAAAALLMLDALPVNVQTPSAWTRLSGFRVLGPAGGLSETRLLAIEEGKTFVLAVKARPDGERRVLDEEGEIALKVRSNGNSVEVEADERILRGVFERTNGRVRLTLAGETCDIGLEAEVALLAGAASGSGGSGAVLATMPGVVAEVRVSAGETVDAGQVMVVLESMKLFSSLKAEIAGVVADVACKPGETVMAGKRLVLVEPQAGT</sequence>
<feature type="domain" description="Biotin carboxylation" evidence="9">
    <location>
        <begin position="1"/>
        <end position="445"/>
    </location>
</feature>
<evidence type="ECO:0000256" key="2">
    <source>
        <dbReference type="ARBA" id="ARBA00022598"/>
    </source>
</evidence>
<dbReference type="GO" id="GO:0005524">
    <property type="term" value="F:ATP binding"/>
    <property type="evidence" value="ECO:0007669"/>
    <property type="project" value="UniProtKB-UniRule"/>
</dbReference>
<dbReference type="Pfam" id="PF02785">
    <property type="entry name" value="Biotin_carb_C"/>
    <property type="match status" value="1"/>
</dbReference>
<keyword evidence="2" id="KW-0436">Ligase</keyword>
<keyword evidence="4 6" id="KW-0067">ATP-binding</keyword>
<dbReference type="CDD" id="cd06850">
    <property type="entry name" value="biotinyl_domain"/>
    <property type="match status" value="1"/>
</dbReference>
<comment type="cofactor">
    <cofactor evidence="1">
        <name>biotin</name>
        <dbReference type="ChEBI" id="CHEBI:57586"/>
    </cofactor>
</comment>
<evidence type="ECO:0000256" key="1">
    <source>
        <dbReference type="ARBA" id="ARBA00001953"/>
    </source>
</evidence>
<proteinExistence type="predicted"/>
<dbReference type="Proteomes" id="UP000183208">
    <property type="component" value="Unassembled WGS sequence"/>
</dbReference>
<dbReference type="PROSITE" id="PS50968">
    <property type="entry name" value="BIOTINYL_LIPOYL"/>
    <property type="match status" value="1"/>
</dbReference>
<evidence type="ECO:0000256" key="3">
    <source>
        <dbReference type="ARBA" id="ARBA00022741"/>
    </source>
</evidence>
<dbReference type="SUPFAM" id="SSF52440">
    <property type="entry name" value="PreATP-grasp domain"/>
    <property type="match status" value="1"/>
</dbReference>
<dbReference type="InterPro" id="IPR005479">
    <property type="entry name" value="CPAse_ATP-bd"/>
</dbReference>
<accession>A0A1M7FNS6</accession>
<dbReference type="PROSITE" id="PS00867">
    <property type="entry name" value="CPSASE_2"/>
    <property type="match status" value="1"/>
</dbReference>
<dbReference type="InterPro" id="IPR000089">
    <property type="entry name" value="Biotin_lipoyl"/>
</dbReference>
<dbReference type="InterPro" id="IPR016185">
    <property type="entry name" value="PreATP-grasp_dom_sf"/>
</dbReference>
<dbReference type="SUPFAM" id="SSF51246">
    <property type="entry name" value="Rudiment single hybrid motif"/>
    <property type="match status" value="1"/>
</dbReference>
<organism evidence="10 11">
    <name type="scientific">Bradyrhizobium lablabi</name>
    <dbReference type="NCBI Taxonomy" id="722472"/>
    <lineage>
        <taxon>Bacteria</taxon>
        <taxon>Pseudomonadati</taxon>
        <taxon>Pseudomonadota</taxon>
        <taxon>Alphaproteobacteria</taxon>
        <taxon>Hyphomicrobiales</taxon>
        <taxon>Nitrobacteraceae</taxon>
        <taxon>Bradyrhizobium</taxon>
    </lineage>
</organism>
<evidence type="ECO:0000256" key="4">
    <source>
        <dbReference type="ARBA" id="ARBA00022840"/>
    </source>
</evidence>
<dbReference type="PROSITE" id="PS00866">
    <property type="entry name" value="CPSASE_1"/>
    <property type="match status" value="1"/>
</dbReference>
<dbReference type="PANTHER" id="PTHR18866:SF33">
    <property type="entry name" value="METHYLCROTONOYL-COA CARBOXYLASE SUBUNIT ALPHA, MITOCHONDRIAL-RELATED"/>
    <property type="match status" value="1"/>
</dbReference>
<dbReference type="Pfam" id="PF00364">
    <property type="entry name" value="Biotin_lipoyl"/>
    <property type="match status" value="1"/>
</dbReference>
<dbReference type="FunFam" id="3.40.50.20:FF:000010">
    <property type="entry name" value="Propionyl-CoA carboxylase subunit alpha"/>
    <property type="match status" value="1"/>
</dbReference>
<dbReference type="SMART" id="SM00878">
    <property type="entry name" value="Biotin_carb_C"/>
    <property type="match status" value="1"/>
</dbReference>